<dbReference type="GO" id="GO:0008237">
    <property type="term" value="F:metallopeptidase activity"/>
    <property type="evidence" value="ECO:0007669"/>
    <property type="project" value="InterPro"/>
</dbReference>
<dbReference type="GeneID" id="5004742"/>
<dbReference type="Pfam" id="PF01398">
    <property type="entry name" value="JAB"/>
    <property type="match status" value="1"/>
</dbReference>
<keyword evidence="4" id="KW-1185">Reference proteome</keyword>
<name>A4S577_OSTLU</name>
<proteinExistence type="predicted"/>
<feature type="compositionally biased region" description="Basic and acidic residues" evidence="1">
    <location>
        <begin position="108"/>
        <end position="129"/>
    </location>
</feature>
<dbReference type="InterPro" id="IPR000555">
    <property type="entry name" value="JAMM/MPN+_dom"/>
</dbReference>
<dbReference type="InterPro" id="IPR050242">
    <property type="entry name" value="JAMM_MPN+_peptidase_M67A"/>
</dbReference>
<dbReference type="SMART" id="SM00232">
    <property type="entry name" value="JAB_MPN"/>
    <property type="match status" value="1"/>
</dbReference>
<dbReference type="HOGENOM" id="CLU_597712_0_0_1"/>
<dbReference type="OMA" id="VEMVYVQ"/>
<dbReference type="SUPFAM" id="SSF102712">
    <property type="entry name" value="JAB1/MPN domain"/>
    <property type="match status" value="1"/>
</dbReference>
<gene>
    <name evidence="3" type="ORF">OSTLU_26664</name>
</gene>
<dbReference type="STRING" id="436017.A4S577"/>
<feature type="region of interest" description="Disordered" evidence="1">
    <location>
        <begin position="108"/>
        <end position="143"/>
    </location>
</feature>
<reference evidence="3 4" key="1">
    <citation type="journal article" date="2007" name="Proc. Natl. Acad. Sci. U.S.A.">
        <title>The tiny eukaryote Ostreococcus provides genomic insights into the paradox of plankton speciation.</title>
        <authorList>
            <person name="Palenik B."/>
            <person name="Grimwood J."/>
            <person name="Aerts A."/>
            <person name="Rouze P."/>
            <person name="Salamov A."/>
            <person name="Putnam N."/>
            <person name="Dupont C."/>
            <person name="Jorgensen R."/>
            <person name="Derelle E."/>
            <person name="Rombauts S."/>
            <person name="Zhou K."/>
            <person name="Otillar R."/>
            <person name="Merchant S.S."/>
            <person name="Podell S."/>
            <person name="Gaasterland T."/>
            <person name="Napoli C."/>
            <person name="Gendler K."/>
            <person name="Manuell A."/>
            <person name="Tai V."/>
            <person name="Vallon O."/>
            <person name="Piganeau G."/>
            <person name="Jancek S."/>
            <person name="Heijde M."/>
            <person name="Jabbari K."/>
            <person name="Bowler C."/>
            <person name="Lohr M."/>
            <person name="Robbens S."/>
            <person name="Werner G."/>
            <person name="Dubchak I."/>
            <person name="Pazour G.J."/>
            <person name="Ren Q."/>
            <person name="Paulsen I."/>
            <person name="Delwiche C."/>
            <person name="Schmutz J."/>
            <person name="Rokhsar D."/>
            <person name="Van de Peer Y."/>
            <person name="Moreau H."/>
            <person name="Grigoriev I.V."/>
        </authorList>
    </citation>
    <scope>NUCLEOTIDE SEQUENCE [LARGE SCALE GENOMIC DNA]</scope>
    <source>
        <strain evidence="3 4">CCE9901</strain>
    </source>
</reference>
<dbReference type="OrthoDB" id="497636at2759"/>
<dbReference type="PROSITE" id="PS50249">
    <property type="entry name" value="MPN"/>
    <property type="match status" value="1"/>
</dbReference>
<accession>A4S577</accession>
<dbReference type="Gramene" id="ABO99017">
    <property type="protein sequence ID" value="ABO99017"/>
    <property type="gene ID" value="OSTLU_26664"/>
</dbReference>
<feature type="domain" description="MPN" evidence="2">
    <location>
        <begin position="201"/>
        <end position="348"/>
    </location>
</feature>
<evidence type="ECO:0000313" key="4">
    <source>
        <dbReference type="Proteomes" id="UP000001568"/>
    </source>
</evidence>
<dbReference type="eggNOG" id="KOG1555">
    <property type="taxonomic scope" value="Eukaryota"/>
</dbReference>
<evidence type="ECO:0000259" key="2">
    <source>
        <dbReference type="PROSITE" id="PS50249"/>
    </source>
</evidence>
<dbReference type="RefSeq" id="XP_001420724.1">
    <property type="nucleotide sequence ID" value="XM_001420687.1"/>
</dbReference>
<dbReference type="Proteomes" id="UP000001568">
    <property type="component" value="Chromosome 12"/>
</dbReference>
<dbReference type="CDD" id="cd08067">
    <property type="entry name" value="MPN_2A_DUB"/>
    <property type="match status" value="1"/>
</dbReference>
<evidence type="ECO:0000256" key="1">
    <source>
        <dbReference type="SAM" id="MobiDB-lite"/>
    </source>
</evidence>
<dbReference type="EMBL" id="CP000592">
    <property type="protein sequence ID" value="ABO99017.1"/>
    <property type="molecule type" value="Genomic_DNA"/>
</dbReference>
<organism evidence="3 4">
    <name type="scientific">Ostreococcus lucimarinus (strain CCE9901)</name>
    <dbReference type="NCBI Taxonomy" id="436017"/>
    <lineage>
        <taxon>Eukaryota</taxon>
        <taxon>Viridiplantae</taxon>
        <taxon>Chlorophyta</taxon>
        <taxon>Mamiellophyceae</taxon>
        <taxon>Mamiellales</taxon>
        <taxon>Bathycoccaceae</taxon>
        <taxon>Ostreococcus</taxon>
    </lineage>
</organism>
<dbReference type="Gene3D" id="3.40.140.10">
    <property type="entry name" value="Cytidine Deaminase, domain 2"/>
    <property type="match status" value="1"/>
</dbReference>
<dbReference type="PANTHER" id="PTHR10410">
    <property type="entry name" value="EUKARYOTIC TRANSLATION INITIATION FACTOR 3 -RELATED"/>
    <property type="match status" value="1"/>
</dbReference>
<dbReference type="AlphaFoldDB" id="A4S577"/>
<dbReference type="KEGG" id="olu:OSTLU_26664"/>
<sequence length="458" mass="51101">MRRMLELGLVAAGENVLSTTLRKEETLADLKEDGTIVWRRARKIVDPAPVKDEEGGEETAVDAADVETLVFNTVSEFRLAVVREKNPERKVDNGWDWVKYAGVKLGDIKRRLPPEPKPEPKPRAKREPKPTPTPKKRKKITDDERGYHAAVKRIVVPAREKRESRNASKNINIGESFDGQGDLQMVTCEAYNKRRTQPFKVTVTSGAELVMDFHAHLCSDEIIGFLGGVYDDDAKTLRITRALPARQLVQEHAGVEVELDPESVPAIVETLTAKGEGIVGWYHSHPVFATQPSIRDIQNQFEYQKMFARSDGESQTIAPFVGAIVGPYDVRNDSQKSDVRMFHCVDFGGEPEPYELKVEHAGCEDVSPDVLRELKGLADRFRTTPHAGVGDSEPLAAIDLNATPVSLTEHWRDGTTRLEKFEHSLCARLPKSWQDETKTAYVGGIVKYLKTAWGVAAA</sequence>
<dbReference type="InterPro" id="IPR037518">
    <property type="entry name" value="MPN"/>
</dbReference>
<protein>
    <recommendedName>
        <fullName evidence="2">MPN domain-containing protein</fullName>
    </recommendedName>
</protein>
<evidence type="ECO:0000313" key="3">
    <source>
        <dbReference type="EMBL" id="ABO99017.1"/>
    </source>
</evidence>